<organism evidence="2 3">
    <name type="scientific">Bacillus cereus</name>
    <dbReference type="NCBI Taxonomy" id="1396"/>
    <lineage>
        <taxon>Bacteria</taxon>
        <taxon>Bacillati</taxon>
        <taxon>Bacillota</taxon>
        <taxon>Bacilli</taxon>
        <taxon>Bacillales</taxon>
        <taxon>Bacillaceae</taxon>
        <taxon>Bacillus</taxon>
        <taxon>Bacillus cereus group</taxon>
    </lineage>
</organism>
<dbReference type="EMBL" id="LOMO01000001">
    <property type="protein sequence ID" value="KXY51393.1"/>
    <property type="molecule type" value="Genomic_DNA"/>
</dbReference>
<evidence type="ECO:0000313" key="3">
    <source>
        <dbReference type="Proteomes" id="UP000075476"/>
    </source>
</evidence>
<keyword evidence="1" id="KW-1133">Transmembrane helix</keyword>
<keyword evidence="1" id="KW-0472">Membrane</keyword>
<feature type="transmembrane region" description="Helical" evidence="1">
    <location>
        <begin position="50"/>
        <end position="69"/>
    </location>
</feature>
<name>A0A9X0SQP0_BACCE</name>
<comment type="caution">
    <text evidence="2">The sequence shown here is derived from an EMBL/GenBank/DDBJ whole genome shotgun (WGS) entry which is preliminary data.</text>
</comment>
<protein>
    <recommendedName>
        <fullName evidence="4">PrgI family protein</fullName>
    </recommendedName>
</protein>
<proteinExistence type="predicted"/>
<dbReference type="Proteomes" id="UP000075476">
    <property type="component" value="Unassembled WGS sequence"/>
</dbReference>
<feature type="transmembrane region" description="Helical" evidence="1">
    <location>
        <begin position="21"/>
        <end position="44"/>
    </location>
</feature>
<dbReference type="InterPro" id="IPR024414">
    <property type="entry name" value="Uncharacterised_PrgI"/>
</dbReference>
<dbReference type="RefSeq" id="WP_061662725.1">
    <property type="nucleotide sequence ID" value="NZ_LOMO01000001.1"/>
</dbReference>
<accession>A0A9X0SQP0</accession>
<dbReference type="AlphaFoldDB" id="A0A9X0SQP0"/>
<reference evidence="2 3" key="1">
    <citation type="submission" date="2015-12" db="EMBL/GenBank/DDBJ databases">
        <title>Bacillus cereus Group isolate.</title>
        <authorList>
            <person name="Kovac J."/>
        </authorList>
    </citation>
    <scope>NUCLEOTIDE SEQUENCE [LARGE SCALE GENOMIC DNA]</scope>
    <source>
        <strain evidence="2 3">FSL K6-0073</strain>
    </source>
</reference>
<keyword evidence="1" id="KW-0812">Transmembrane</keyword>
<gene>
    <name evidence="2" type="ORF">AT268_33505</name>
</gene>
<sequence>MKIYPVPPDMKEKEKVIGGVLNLNQFFWLLGGFGLGALFFILSFVIIGNGIIACFLGLIGLLSGTPFAFKKKLDMTLWEYINRKRALKRKTKKLINRRREV</sequence>
<dbReference type="Pfam" id="PF12666">
    <property type="entry name" value="PrgI"/>
    <property type="match status" value="1"/>
</dbReference>
<evidence type="ECO:0000313" key="2">
    <source>
        <dbReference type="EMBL" id="KXY51393.1"/>
    </source>
</evidence>
<evidence type="ECO:0000256" key="1">
    <source>
        <dbReference type="SAM" id="Phobius"/>
    </source>
</evidence>
<evidence type="ECO:0008006" key="4">
    <source>
        <dbReference type="Google" id="ProtNLM"/>
    </source>
</evidence>